<dbReference type="Gene3D" id="1.25.40.10">
    <property type="entry name" value="Tetratricopeptide repeat domain"/>
    <property type="match status" value="7"/>
</dbReference>
<evidence type="ECO:0000256" key="1">
    <source>
        <dbReference type="ARBA" id="ARBA00022737"/>
    </source>
</evidence>
<name>A0A6V7PQ82_ANACO</name>
<evidence type="ECO:0000256" key="3">
    <source>
        <dbReference type="PROSITE-ProRule" id="PRU00708"/>
    </source>
</evidence>
<dbReference type="GO" id="GO:0003723">
    <property type="term" value="F:RNA binding"/>
    <property type="evidence" value="ECO:0007669"/>
    <property type="project" value="InterPro"/>
</dbReference>
<evidence type="ECO:0000313" key="4">
    <source>
        <dbReference type="EMBL" id="CAD1833000.1"/>
    </source>
</evidence>
<keyword evidence="2" id="KW-0809">Transit peptide</keyword>
<dbReference type="PANTHER" id="PTHR47926:SF537">
    <property type="entry name" value="PENTACOTRIPEPTIDE-REPEAT REGION OF PRORP DOMAIN-CONTAINING PROTEIN"/>
    <property type="match status" value="1"/>
</dbReference>
<dbReference type="InterPro" id="IPR002885">
    <property type="entry name" value="PPR_rpt"/>
</dbReference>
<dbReference type="AlphaFoldDB" id="A0A6V7PQ82"/>
<feature type="repeat" description="PPR" evidence="3">
    <location>
        <begin position="731"/>
        <end position="765"/>
    </location>
</feature>
<organism evidence="4">
    <name type="scientific">Ananas comosus var. bracteatus</name>
    <name type="common">red pineapple</name>
    <dbReference type="NCBI Taxonomy" id="296719"/>
    <lineage>
        <taxon>Eukaryota</taxon>
        <taxon>Viridiplantae</taxon>
        <taxon>Streptophyta</taxon>
        <taxon>Embryophyta</taxon>
        <taxon>Tracheophyta</taxon>
        <taxon>Spermatophyta</taxon>
        <taxon>Magnoliopsida</taxon>
        <taxon>Liliopsida</taxon>
        <taxon>Poales</taxon>
        <taxon>Bromeliaceae</taxon>
        <taxon>Bromelioideae</taxon>
        <taxon>Ananas</taxon>
    </lineage>
</organism>
<dbReference type="FunFam" id="1.25.40.10:FF:000242">
    <property type="entry name" value="Pentatricopeptide repeat-containing protein"/>
    <property type="match status" value="1"/>
</dbReference>
<evidence type="ECO:0008006" key="5">
    <source>
        <dbReference type="Google" id="ProtNLM"/>
    </source>
</evidence>
<evidence type="ECO:0000256" key="2">
    <source>
        <dbReference type="ARBA" id="ARBA00022946"/>
    </source>
</evidence>
<reference evidence="4" key="1">
    <citation type="submission" date="2020-07" db="EMBL/GenBank/DDBJ databases">
        <authorList>
            <person name="Lin J."/>
        </authorList>
    </citation>
    <scope>NUCLEOTIDE SEQUENCE</scope>
</reference>
<feature type="repeat" description="PPR" evidence="3">
    <location>
        <begin position="616"/>
        <end position="650"/>
    </location>
</feature>
<dbReference type="InterPro" id="IPR046960">
    <property type="entry name" value="PPR_At4g14850-like_plant"/>
</dbReference>
<keyword evidence="1" id="KW-0677">Repeat</keyword>
<dbReference type="PROSITE" id="PS51375">
    <property type="entry name" value="PPR"/>
    <property type="match status" value="8"/>
</dbReference>
<dbReference type="PANTHER" id="PTHR47926">
    <property type="entry name" value="PENTATRICOPEPTIDE REPEAT-CONTAINING PROTEIN"/>
    <property type="match status" value="1"/>
</dbReference>
<sequence>MRGCRRILIAAPLFFASRSRKNGAYSSISSGFCNLVESPESLELPDWFMYLEDDLSYVGSDDEFVLPPDVEFSDDSINSLKPPNAMKVSFRAVLRDITAFEVDIEQISRILNSNFLSPEAVLIAIDDGCSIRISKPLVDKILQRFNNDWVPAFGFFMWAGTQRNYYMHSANTYDVMVDILGKFKQFDTMWGLIEEMVRLGGLVSLTTMTKVMRRLAGAGRWNEAINAFKGFEHFGVEKDTQATNVLLDTQYKKRSVRRARDAFLELRSEISPDASSFNTLVHGWCKARKLEEARETMKEMRQSGFYPCVITYTSLIEAYCLDKNFTMVDAVLDEMHAQGCNPNVVTYTIVMHSLGKAKKTKEALEIFDKMKKDGCIPDTSFYNSLVYILGRAGWLQDANNIFEEMCGSGISPNVNTINTLISAFCDHSQEENALKLLVKMEETSCKPDVKTYTPLLKLCCTRQWLKILYFLLGHMLRKDISPDFSTYTLLVNGLCRNNLSKSAICFGNYLVLSFLIELLTYSYKVPSPKARSFIEPIDASTPTASLKLCTNLNEVAQIHGNMTVNGLLHLPSTVSKLVVAYSKIPTSESLHYAIKAFELLREKKEEEEEEEEEEADPFLWNSLIRGYSFIGSLDEALKLYIGMGDCSVKTISLFHDMVRDGRTEPNSVTMACVLSACVRLQDLMQGEKICSYISDSGVRSSSLVNPIIDMYMSCGATEKARQIFDDFTYRDIVLWNIMVSNYARNGMAKEALCVVNEMLLSKQRPDRVTVLARLSASAQLSAILVGKQLHAYILRNGLDCWDVVNNSVIDMYMKCRNEKATRKDSKFEEAVELFRKMQDSELKRDTAALVSVASACGYLGSLDLAKWVYTYAQKKRISRDVRLGTALVDMFSRCGDSRSAMHVFSSMPINDVRAWTAVIGAMAFKGNGNQAFKLFSEMIDHGVKPDGLAFVGVLTAYSHAGSVEEGCTFFHLMSNTYGFTLQIVHYGCLVDLLSRAGLLAEARALIESMPMEPNDVIWRCSVPV</sequence>
<protein>
    <recommendedName>
        <fullName evidence="5">Pentatricopeptide repeat-containing protein</fullName>
    </recommendedName>
</protein>
<feature type="repeat" description="PPR" evidence="3">
    <location>
        <begin position="308"/>
        <end position="342"/>
    </location>
</feature>
<accession>A0A6V7PQ82</accession>
<dbReference type="NCBIfam" id="TIGR00756">
    <property type="entry name" value="PPR"/>
    <property type="match status" value="7"/>
</dbReference>
<feature type="repeat" description="PPR" evidence="3">
    <location>
        <begin position="413"/>
        <end position="447"/>
    </location>
</feature>
<feature type="repeat" description="PPR" evidence="3">
    <location>
        <begin position="378"/>
        <end position="412"/>
    </location>
</feature>
<feature type="repeat" description="PPR" evidence="3">
    <location>
        <begin position="343"/>
        <end position="377"/>
    </location>
</feature>
<dbReference type="GO" id="GO:0009451">
    <property type="term" value="P:RNA modification"/>
    <property type="evidence" value="ECO:0007669"/>
    <property type="project" value="InterPro"/>
</dbReference>
<feature type="repeat" description="PPR" evidence="3">
    <location>
        <begin position="911"/>
        <end position="945"/>
    </location>
</feature>
<dbReference type="Pfam" id="PF01535">
    <property type="entry name" value="PPR"/>
    <property type="match status" value="7"/>
</dbReference>
<dbReference type="EMBL" id="LR862150">
    <property type="protein sequence ID" value="CAD1833000.1"/>
    <property type="molecule type" value="Genomic_DNA"/>
</dbReference>
<dbReference type="InterPro" id="IPR011990">
    <property type="entry name" value="TPR-like_helical_dom_sf"/>
</dbReference>
<proteinExistence type="predicted"/>
<feature type="repeat" description="PPR" evidence="3">
    <location>
        <begin position="273"/>
        <end position="307"/>
    </location>
</feature>
<dbReference type="Pfam" id="PF13041">
    <property type="entry name" value="PPR_2"/>
    <property type="match status" value="3"/>
</dbReference>
<gene>
    <name evidence="4" type="ORF">CB5_LOCUS16211</name>
</gene>
<dbReference type="Pfam" id="PF13812">
    <property type="entry name" value="PPR_3"/>
    <property type="match status" value="1"/>
</dbReference>